<dbReference type="Proteomes" id="UP000823749">
    <property type="component" value="Chromosome 9"/>
</dbReference>
<dbReference type="AlphaFoldDB" id="A0AAV6ISU2"/>
<protein>
    <submittedName>
        <fullName evidence="1">Uncharacterized protein</fullName>
    </submittedName>
</protein>
<sequence>MVVQMKSRGQSFLVLVTTLGWFIWKEGNNFIFNHSPVNPTPVIIKAAMSRREITLGYRKILSCCPCFPEDFSYLLKATSIFQAEALAIRCACVLAKAVNLPKH</sequence>
<accession>A0AAV6ISU2</accession>
<evidence type="ECO:0000313" key="1">
    <source>
        <dbReference type="EMBL" id="KAG5530522.1"/>
    </source>
</evidence>
<gene>
    <name evidence="1" type="ORF">RHGRI_025462</name>
</gene>
<keyword evidence="2" id="KW-1185">Reference proteome</keyword>
<organism evidence="1 2">
    <name type="scientific">Rhododendron griersonianum</name>
    <dbReference type="NCBI Taxonomy" id="479676"/>
    <lineage>
        <taxon>Eukaryota</taxon>
        <taxon>Viridiplantae</taxon>
        <taxon>Streptophyta</taxon>
        <taxon>Embryophyta</taxon>
        <taxon>Tracheophyta</taxon>
        <taxon>Spermatophyta</taxon>
        <taxon>Magnoliopsida</taxon>
        <taxon>eudicotyledons</taxon>
        <taxon>Gunneridae</taxon>
        <taxon>Pentapetalae</taxon>
        <taxon>asterids</taxon>
        <taxon>Ericales</taxon>
        <taxon>Ericaceae</taxon>
        <taxon>Ericoideae</taxon>
        <taxon>Rhodoreae</taxon>
        <taxon>Rhododendron</taxon>
    </lineage>
</organism>
<dbReference type="EMBL" id="JACTNZ010000009">
    <property type="protein sequence ID" value="KAG5530522.1"/>
    <property type="molecule type" value="Genomic_DNA"/>
</dbReference>
<name>A0AAV6ISU2_9ERIC</name>
<reference evidence="1" key="1">
    <citation type="submission" date="2020-08" db="EMBL/GenBank/DDBJ databases">
        <title>Plant Genome Project.</title>
        <authorList>
            <person name="Zhang R.-G."/>
        </authorList>
    </citation>
    <scope>NUCLEOTIDE SEQUENCE</scope>
    <source>
        <strain evidence="1">WSP0</strain>
        <tissue evidence="1">Leaf</tissue>
    </source>
</reference>
<proteinExistence type="predicted"/>
<evidence type="ECO:0000313" key="2">
    <source>
        <dbReference type="Proteomes" id="UP000823749"/>
    </source>
</evidence>
<comment type="caution">
    <text evidence="1">The sequence shown here is derived from an EMBL/GenBank/DDBJ whole genome shotgun (WGS) entry which is preliminary data.</text>
</comment>